<evidence type="ECO:0000256" key="2">
    <source>
        <dbReference type="SAM" id="Phobius"/>
    </source>
</evidence>
<keyword evidence="2" id="KW-0472">Membrane</keyword>
<evidence type="ECO:0000313" key="5">
    <source>
        <dbReference type="Proteomes" id="UP000502508"/>
    </source>
</evidence>
<gene>
    <name evidence="4" type="ORF">Pflav_002560</name>
</gene>
<keyword evidence="3" id="KW-0732">Signal</keyword>
<sequence>MPARFLRRLLAALAVVPLLALWPAAPASAHGGPLVLDVAGDGATGVTVRATYKQDGHPVADQVLRLVLNGTGEGGRTIGPVQLEPSNEGQGFYTSGPVLAPGKWTIVVTSPEPNAGKAETQVDARVAQTAPPPDASTDRRDGGDTRWRWWVAAAAILLGTLIALALVARHRAKSLADHP</sequence>
<evidence type="ECO:0000313" key="4">
    <source>
        <dbReference type="EMBL" id="BCB73846.1"/>
    </source>
</evidence>
<accession>A0A6F8XJ58</accession>
<dbReference type="RefSeq" id="WP_173033034.1">
    <property type="nucleotide sequence ID" value="NZ_AP022870.1"/>
</dbReference>
<protein>
    <recommendedName>
        <fullName evidence="6">YtkA-like domain-containing protein</fullName>
    </recommendedName>
</protein>
<reference evidence="4 5" key="1">
    <citation type="submission" date="2020-03" db="EMBL/GenBank/DDBJ databases">
        <title>Whole genome shotgun sequence of Phytohabitans flavus NBRC 107702.</title>
        <authorList>
            <person name="Komaki H."/>
            <person name="Tamura T."/>
        </authorList>
    </citation>
    <scope>NUCLEOTIDE SEQUENCE [LARGE SCALE GENOMIC DNA]</scope>
    <source>
        <strain evidence="4 5">NBRC 107702</strain>
    </source>
</reference>
<feature type="chain" id="PRO_5026232138" description="YtkA-like domain-containing protein" evidence="3">
    <location>
        <begin position="30"/>
        <end position="179"/>
    </location>
</feature>
<organism evidence="4 5">
    <name type="scientific">Phytohabitans flavus</name>
    <dbReference type="NCBI Taxonomy" id="1076124"/>
    <lineage>
        <taxon>Bacteria</taxon>
        <taxon>Bacillati</taxon>
        <taxon>Actinomycetota</taxon>
        <taxon>Actinomycetes</taxon>
        <taxon>Micromonosporales</taxon>
        <taxon>Micromonosporaceae</taxon>
    </lineage>
</organism>
<keyword evidence="2" id="KW-1133">Transmembrane helix</keyword>
<evidence type="ECO:0000256" key="1">
    <source>
        <dbReference type="SAM" id="MobiDB-lite"/>
    </source>
</evidence>
<dbReference type="KEGG" id="pfla:Pflav_002560"/>
<evidence type="ECO:0008006" key="6">
    <source>
        <dbReference type="Google" id="ProtNLM"/>
    </source>
</evidence>
<keyword evidence="2" id="KW-0812">Transmembrane</keyword>
<feature type="region of interest" description="Disordered" evidence="1">
    <location>
        <begin position="114"/>
        <end position="143"/>
    </location>
</feature>
<proteinExistence type="predicted"/>
<dbReference type="Proteomes" id="UP000502508">
    <property type="component" value="Chromosome"/>
</dbReference>
<dbReference type="AlphaFoldDB" id="A0A6F8XJ58"/>
<reference evidence="4 5" key="2">
    <citation type="submission" date="2020-03" db="EMBL/GenBank/DDBJ databases">
        <authorList>
            <person name="Ichikawa N."/>
            <person name="Kimura A."/>
            <person name="Kitahashi Y."/>
            <person name="Uohara A."/>
        </authorList>
    </citation>
    <scope>NUCLEOTIDE SEQUENCE [LARGE SCALE GENOMIC DNA]</scope>
    <source>
        <strain evidence="4 5">NBRC 107702</strain>
    </source>
</reference>
<feature type="signal peptide" evidence="3">
    <location>
        <begin position="1"/>
        <end position="29"/>
    </location>
</feature>
<name>A0A6F8XJ58_9ACTN</name>
<feature type="transmembrane region" description="Helical" evidence="2">
    <location>
        <begin position="147"/>
        <end position="168"/>
    </location>
</feature>
<evidence type="ECO:0000256" key="3">
    <source>
        <dbReference type="SAM" id="SignalP"/>
    </source>
</evidence>
<dbReference type="EMBL" id="AP022870">
    <property type="protein sequence ID" value="BCB73846.1"/>
    <property type="molecule type" value="Genomic_DNA"/>
</dbReference>
<keyword evidence="5" id="KW-1185">Reference proteome</keyword>